<dbReference type="EMBL" id="BBSA01000005">
    <property type="protein sequence ID" value="GAM62145.1"/>
    <property type="molecule type" value="Genomic_DNA"/>
</dbReference>
<accession>A0A0B8P5K8</accession>
<keyword evidence="1" id="KW-0378">Hydrolase</keyword>
<reference evidence="1 2" key="2">
    <citation type="submission" date="2015-01" db="EMBL/GenBank/DDBJ databases">
        <authorList>
            <consortium name="NBRP consortium"/>
            <person name="Sawabe T."/>
            <person name="Meirelles P."/>
            <person name="Feng G."/>
            <person name="Sayaka M."/>
            <person name="Hattori M."/>
            <person name="Ohkuma M."/>
        </authorList>
    </citation>
    <scope>NUCLEOTIDE SEQUENCE [LARGE SCALE GENOMIC DNA]</scope>
    <source>
        <strain evidence="1 2">JCM19232</strain>
    </source>
</reference>
<dbReference type="Proteomes" id="UP000031670">
    <property type="component" value="Unassembled WGS sequence"/>
</dbReference>
<keyword evidence="1" id="KW-0067">ATP-binding</keyword>
<evidence type="ECO:0000313" key="2">
    <source>
        <dbReference type="Proteomes" id="UP000031670"/>
    </source>
</evidence>
<proteinExistence type="predicted"/>
<evidence type="ECO:0000313" key="1">
    <source>
        <dbReference type="EMBL" id="GAM62145.1"/>
    </source>
</evidence>
<sequence>MKHLGIRLLSAVGATRSGARISRAILQATAMAEQNRWVKLDGEFLLSPSKEISVRGRQELAANERKFDFIFDGEIGKAAIETVDETYSIAKDELVKSIAEVLGFSSTSKAMKLRIEAVLEELEARSELSVSGGVYRAQA</sequence>
<gene>
    <name evidence="1" type="ORF">JCM19232_5109</name>
</gene>
<reference evidence="1 2" key="1">
    <citation type="submission" date="2015-01" db="EMBL/GenBank/DDBJ databases">
        <title>Vibrio sp. C5 JCM 19232 whole genome shotgun sequence.</title>
        <authorList>
            <person name="Sawabe T."/>
            <person name="Meirelles P."/>
            <person name="Feng G."/>
            <person name="Sayaka M."/>
            <person name="Hattori M."/>
            <person name="Ohkuma M."/>
        </authorList>
    </citation>
    <scope>NUCLEOTIDE SEQUENCE [LARGE SCALE GENOMIC DNA]</scope>
    <source>
        <strain evidence="1 2">JCM19232</strain>
    </source>
</reference>
<keyword evidence="1" id="KW-0347">Helicase</keyword>
<organism evidence="1 2">
    <name type="scientific">Vibrio ishigakensis</name>
    <dbReference type="NCBI Taxonomy" id="1481914"/>
    <lineage>
        <taxon>Bacteria</taxon>
        <taxon>Pseudomonadati</taxon>
        <taxon>Pseudomonadota</taxon>
        <taxon>Gammaproteobacteria</taxon>
        <taxon>Vibrionales</taxon>
        <taxon>Vibrionaceae</taxon>
        <taxon>Vibrio</taxon>
    </lineage>
</organism>
<comment type="caution">
    <text evidence="1">The sequence shown here is derived from an EMBL/GenBank/DDBJ whole genome shotgun (WGS) entry which is preliminary data.</text>
</comment>
<dbReference type="AlphaFoldDB" id="A0A0B8P5K8"/>
<keyword evidence="1" id="KW-0547">Nucleotide-binding</keyword>
<protein>
    <submittedName>
        <fullName evidence="1">Superfamily I DNA and RNA helicase</fullName>
    </submittedName>
</protein>
<dbReference type="GO" id="GO:0004386">
    <property type="term" value="F:helicase activity"/>
    <property type="evidence" value="ECO:0007669"/>
    <property type="project" value="UniProtKB-KW"/>
</dbReference>
<name>A0A0B8P5K8_9VIBR</name>